<dbReference type="Pfam" id="PF09339">
    <property type="entry name" value="HTH_IclR"/>
    <property type="match status" value="1"/>
</dbReference>
<dbReference type="AlphaFoldDB" id="A0A510PK22"/>
<comment type="caution">
    <text evidence="2">The sequence shown here is derived from an EMBL/GenBank/DDBJ whole genome shotgun (WGS) entry which is preliminary data.</text>
</comment>
<dbReference type="EMBL" id="BHVU01000174">
    <property type="protein sequence ID" value="GCA94164.1"/>
    <property type="molecule type" value="Genomic_DNA"/>
</dbReference>
<dbReference type="Gene3D" id="1.10.10.10">
    <property type="entry name" value="Winged helix-like DNA-binding domain superfamily/Winged helix DNA-binding domain"/>
    <property type="match status" value="1"/>
</dbReference>
<evidence type="ECO:0000313" key="2">
    <source>
        <dbReference type="EMBL" id="GCA94164.1"/>
    </source>
</evidence>
<dbReference type="GO" id="GO:0006355">
    <property type="term" value="P:regulation of DNA-templated transcription"/>
    <property type="evidence" value="ECO:0007669"/>
    <property type="project" value="InterPro"/>
</dbReference>
<sequence length="114" mass="13141">MNENTKAYIKECGPSIRKYWELHPEEQEWLYPLLQKRLRTAIAVLEAISDRPRSYSEIAKITGLSENTVKQLTYALGEAGIGIQVFSEDRAYYPQGGRKRNLKKLDESIVHSIE</sequence>
<organism evidence="2 3">
    <name type="scientific">Microcystis aeruginosa 11-30S32</name>
    <dbReference type="NCBI Taxonomy" id="2358142"/>
    <lineage>
        <taxon>Bacteria</taxon>
        <taxon>Bacillati</taxon>
        <taxon>Cyanobacteriota</taxon>
        <taxon>Cyanophyceae</taxon>
        <taxon>Oscillatoriophycideae</taxon>
        <taxon>Chroococcales</taxon>
        <taxon>Microcystaceae</taxon>
        <taxon>Microcystis</taxon>
    </lineage>
</organism>
<reference evidence="2 3" key="1">
    <citation type="journal article" date="2019" name="Appl. Environ. Microbiol.">
        <title>Co-occurrence of broad and narrow host-range viruses infecting the toxic bloom-forming cyanobacterium Microcystis aeruginosa.</title>
        <authorList>
            <person name="Morimoto D."/>
            <person name="Tominaga K."/>
            <person name="Nishimura Y."/>
            <person name="Yoshida N."/>
            <person name="Kimura S."/>
            <person name="Sako Y."/>
            <person name="Yoshida T."/>
        </authorList>
    </citation>
    <scope>NUCLEOTIDE SEQUENCE [LARGE SCALE GENOMIC DNA]</scope>
    <source>
        <strain evidence="2 3">11-30S32</strain>
    </source>
</reference>
<protein>
    <recommendedName>
        <fullName evidence="1">HTH iclR-type domain-containing protein</fullName>
    </recommendedName>
</protein>
<dbReference type="GO" id="GO:0003677">
    <property type="term" value="F:DNA binding"/>
    <property type="evidence" value="ECO:0007669"/>
    <property type="project" value="InterPro"/>
</dbReference>
<evidence type="ECO:0000259" key="1">
    <source>
        <dbReference type="Pfam" id="PF09339"/>
    </source>
</evidence>
<accession>A0A510PK22</accession>
<name>A0A510PK22_MICAE</name>
<proteinExistence type="predicted"/>
<dbReference type="RefSeq" id="WP_147071538.1">
    <property type="nucleotide sequence ID" value="NZ_BHVU01000174.1"/>
</dbReference>
<dbReference type="Proteomes" id="UP000321223">
    <property type="component" value="Unassembled WGS sequence"/>
</dbReference>
<gene>
    <name evidence="2" type="ORF">MAE30S32_28160</name>
</gene>
<dbReference type="InterPro" id="IPR036388">
    <property type="entry name" value="WH-like_DNA-bd_sf"/>
</dbReference>
<evidence type="ECO:0000313" key="3">
    <source>
        <dbReference type="Proteomes" id="UP000321223"/>
    </source>
</evidence>
<feature type="domain" description="HTH iclR-type" evidence="1">
    <location>
        <begin position="41"/>
        <end position="80"/>
    </location>
</feature>
<dbReference type="InterPro" id="IPR005471">
    <property type="entry name" value="Tscrpt_reg_IclR_N"/>
</dbReference>